<dbReference type="InterPro" id="IPR056783">
    <property type="entry name" value="PSF1_C"/>
</dbReference>
<feature type="domain" description="DNA replication complex GINS protein PSF1 C-terminal" evidence="6">
    <location>
        <begin position="146"/>
        <end position="198"/>
    </location>
</feature>
<dbReference type="GO" id="GO:1902983">
    <property type="term" value="P:DNA strand elongation involved in mitotic DNA replication"/>
    <property type="evidence" value="ECO:0007669"/>
    <property type="project" value="TreeGrafter"/>
</dbReference>
<dbReference type="Gene3D" id="1.20.58.1030">
    <property type="match status" value="1"/>
</dbReference>
<dbReference type="AlphaFoldDB" id="A0AAN9HXB2"/>
<dbReference type="PANTHER" id="PTHR12914">
    <property type="entry name" value="PARTNER OF SLD5"/>
    <property type="match status" value="1"/>
</dbReference>
<keyword evidence="3" id="KW-0235">DNA replication</keyword>
<evidence type="ECO:0000313" key="8">
    <source>
        <dbReference type="Proteomes" id="UP001372338"/>
    </source>
</evidence>
<reference evidence="7 8" key="1">
    <citation type="submission" date="2024-01" db="EMBL/GenBank/DDBJ databases">
        <title>The genomes of 5 underutilized Papilionoideae crops provide insights into root nodulation and disease resistanc.</title>
        <authorList>
            <person name="Yuan L."/>
        </authorList>
    </citation>
    <scope>NUCLEOTIDE SEQUENCE [LARGE SCALE GENOMIC DNA]</scope>
    <source>
        <strain evidence="7">ZHUSHIDOU_FW_LH</strain>
        <tissue evidence="7">Leaf</tissue>
    </source>
</reference>
<name>A0AAN9HXB2_CROPI</name>
<dbReference type="CDD" id="cd21696">
    <property type="entry name" value="GINS_B_Psf1"/>
    <property type="match status" value="1"/>
</dbReference>
<proteinExistence type="inferred from homology"/>
<dbReference type="EMBL" id="JAYWIO010000005">
    <property type="protein sequence ID" value="KAK7259643.1"/>
    <property type="molecule type" value="Genomic_DNA"/>
</dbReference>
<evidence type="ECO:0000256" key="3">
    <source>
        <dbReference type="ARBA" id="ARBA00022705"/>
    </source>
</evidence>
<comment type="subcellular location">
    <subcellularLocation>
        <location evidence="1">Nucleus</location>
    </subcellularLocation>
</comment>
<comment type="similarity">
    <text evidence="2">Belongs to the GINS1/PSF1 family.</text>
</comment>
<dbReference type="Pfam" id="PF24997">
    <property type="entry name" value="PSF1_C"/>
    <property type="match status" value="1"/>
</dbReference>
<organism evidence="7 8">
    <name type="scientific">Crotalaria pallida</name>
    <name type="common">Smooth rattlebox</name>
    <name type="synonym">Crotalaria striata</name>
    <dbReference type="NCBI Taxonomy" id="3830"/>
    <lineage>
        <taxon>Eukaryota</taxon>
        <taxon>Viridiplantae</taxon>
        <taxon>Streptophyta</taxon>
        <taxon>Embryophyta</taxon>
        <taxon>Tracheophyta</taxon>
        <taxon>Spermatophyta</taxon>
        <taxon>Magnoliopsida</taxon>
        <taxon>eudicotyledons</taxon>
        <taxon>Gunneridae</taxon>
        <taxon>Pentapetalae</taxon>
        <taxon>rosids</taxon>
        <taxon>fabids</taxon>
        <taxon>Fabales</taxon>
        <taxon>Fabaceae</taxon>
        <taxon>Papilionoideae</taxon>
        <taxon>50 kb inversion clade</taxon>
        <taxon>genistoids sensu lato</taxon>
        <taxon>core genistoids</taxon>
        <taxon>Crotalarieae</taxon>
        <taxon>Crotalaria</taxon>
    </lineage>
</organism>
<dbReference type="CDD" id="cd11710">
    <property type="entry name" value="GINS_A_psf1"/>
    <property type="match status" value="1"/>
</dbReference>
<dbReference type="InterPro" id="IPR036224">
    <property type="entry name" value="GINS_bundle-like_dom_sf"/>
</dbReference>
<dbReference type="SUPFAM" id="SSF158573">
    <property type="entry name" value="GINS helical bundle-like"/>
    <property type="match status" value="1"/>
</dbReference>
<evidence type="ECO:0000259" key="5">
    <source>
        <dbReference type="Pfam" id="PF05916"/>
    </source>
</evidence>
<feature type="domain" description="GINS subunit" evidence="5">
    <location>
        <begin position="69"/>
        <end position="134"/>
    </location>
</feature>
<accession>A0AAN9HXB2</accession>
<dbReference type="Pfam" id="PF05916">
    <property type="entry name" value="Sld5"/>
    <property type="match status" value="1"/>
</dbReference>
<dbReference type="InterPro" id="IPR021151">
    <property type="entry name" value="GINS_A"/>
</dbReference>
<gene>
    <name evidence="7" type="ORF">RIF29_25255</name>
</gene>
<dbReference type="InterPro" id="IPR005339">
    <property type="entry name" value="GINS_Psf1"/>
</dbReference>
<evidence type="ECO:0000256" key="1">
    <source>
        <dbReference type="ARBA" id="ARBA00004123"/>
    </source>
</evidence>
<keyword evidence="4" id="KW-0539">Nucleus</keyword>
<dbReference type="PANTHER" id="PTHR12914:SF2">
    <property type="entry name" value="DNA REPLICATION COMPLEX GINS PROTEIN PSF1"/>
    <property type="match status" value="1"/>
</dbReference>
<evidence type="ECO:0000313" key="7">
    <source>
        <dbReference type="EMBL" id="KAK7259643.1"/>
    </source>
</evidence>
<keyword evidence="8" id="KW-1185">Reference proteome</keyword>
<dbReference type="GO" id="GO:0000811">
    <property type="term" value="C:GINS complex"/>
    <property type="evidence" value="ECO:0007669"/>
    <property type="project" value="InterPro"/>
</dbReference>
<comment type="caution">
    <text evidence="7">The sequence shown here is derived from an EMBL/GenBank/DDBJ whole genome shotgun (WGS) entry which is preliminary data.</text>
</comment>
<protein>
    <recommendedName>
        <fullName evidence="9">GINS subunit domain-containing protein</fullName>
    </recommendedName>
</protein>
<evidence type="ECO:0000259" key="6">
    <source>
        <dbReference type="Pfam" id="PF24997"/>
    </source>
</evidence>
<evidence type="ECO:0008006" key="9">
    <source>
        <dbReference type="Google" id="ProtNLM"/>
    </source>
</evidence>
<evidence type="ECO:0000256" key="2">
    <source>
        <dbReference type="ARBA" id="ARBA00006677"/>
    </source>
</evidence>
<evidence type="ECO:0000256" key="4">
    <source>
        <dbReference type="ARBA" id="ARBA00023242"/>
    </source>
</evidence>
<dbReference type="Proteomes" id="UP001372338">
    <property type="component" value="Unassembled WGS sequence"/>
</dbReference>
<sequence>MYGRKGCQIVKELASSEKGQLPPFNSDLFEQVVAECSQHHLELQSLIRKMQEEGLDVQIAKNADHHGALIHHLALVRNKRCLMAYVYNRADIIRSLVWKIGHVLPQEIEEKLNHSEEVYFKKHSAALKEYMSEMLVDLTVDMIPPKDPYIKIRVLHDIGEGIVLSDDKTANFARHSIHFLKRTDVEQFISRGLMEELTG</sequence>